<dbReference type="GO" id="GO:0007613">
    <property type="term" value="P:memory"/>
    <property type="evidence" value="ECO:0007669"/>
    <property type="project" value="Ensembl"/>
</dbReference>
<dbReference type="GO" id="GO:0050811">
    <property type="term" value="F:GABA receptor binding"/>
    <property type="evidence" value="ECO:0007669"/>
    <property type="project" value="Ensembl"/>
</dbReference>
<keyword evidence="4 6" id="KW-0472">Membrane</keyword>
<name>A0A670KB92_PODMU</name>
<keyword evidence="3 6" id="KW-1133">Transmembrane helix</keyword>
<dbReference type="InterPro" id="IPR053891">
    <property type="entry name" value="Shisa_N"/>
</dbReference>
<dbReference type="Pfam" id="PF13908">
    <property type="entry name" value="Shisa_N"/>
    <property type="match status" value="1"/>
</dbReference>
<dbReference type="GO" id="GO:0097112">
    <property type="term" value="P:gamma-aminobutyric acid receptor clustering"/>
    <property type="evidence" value="ECO:0007669"/>
    <property type="project" value="Ensembl"/>
</dbReference>
<dbReference type="GO" id="GO:0007214">
    <property type="term" value="P:gamma-aminobutyric acid signaling pathway"/>
    <property type="evidence" value="ECO:0007669"/>
    <property type="project" value="Ensembl"/>
</dbReference>
<dbReference type="Proteomes" id="UP000472272">
    <property type="component" value="Chromosome 13"/>
</dbReference>
<evidence type="ECO:0000313" key="9">
    <source>
        <dbReference type="Proteomes" id="UP000472272"/>
    </source>
</evidence>
<feature type="compositionally biased region" description="Polar residues" evidence="5">
    <location>
        <begin position="265"/>
        <end position="274"/>
    </location>
</feature>
<protein>
    <submittedName>
        <fullName evidence="8">Shisa family member 7</fullName>
    </submittedName>
</protein>
<dbReference type="GO" id="GO:0014069">
    <property type="term" value="C:postsynaptic density"/>
    <property type="evidence" value="ECO:0007669"/>
    <property type="project" value="Ensembl"/>
</dbReference>
<reference evidence="8" key="3">
    <citation type="submission" date="2025-09" db="UniProtKB">
        <authorList>
            <consortium name="Ensembl"/>
        </authorList>
    </citation>
    <scope>IDENTIFICATION</scope>
</reference>
<dbReference type="GO" id="GO:0032591">
    <property type="term" value="C:dendritic spine membrane"/>
    <property type="evidence" value="ECO:0007669"/>
    <property type="project" value="TreeGrafter"/>
</dbReference>
<evidence type="ECO:0000259" key="7">
    <source>
        <dbReference type="Pfam" id="PF13908"/>
    </source>
</evidence>
<feature type="domain" description="Shisa N-terminal" evidence="7">
    <location>
        <begin position="88"/>
        <end position="137"/>
    </location>
</feature>
<dbReference type="OMA" id="MLDRHHM"/>
<evidence type="ECO:0000313" key="8">
    <source>
        <dbReference type="Ensembl" id="ENSPMRP00000032884.1"/>
    </source>
</evidence>
<dbReference type="GO" id="GO:0035255">
    <property type="term" value="F:ionotropic glutamate receptor binding"/>
    <property type="evidence" value="ECO:0007669"/>
    <property type="project" value="Ensembl"/>
</dbReference>
<evidence type="ECO:0000256" key="6">
    <source>
        <dbReference type="SAM" id="Phobius"/>
    </source>
</evidence>
<dbReference type="PANTHER" id="PTHR31774">
    <property type="entry name" value="PROTEIN SHISA-9-RELATED"/>
    <property type="match status" value="1"/>
</dbReference>
<dbReference type="GeneTree" id="ENSGT00940000162254"/>
<feature type="compositionally biased region" description="Polar residues" evidence="5">
    <location>
        <begin position="505"/>
        <end position="516"/>
    </location>
</feature>
<reference evidence="8 9" key="1">
    <citation type="journal article" date="2019" name="Proc. Natl. Acad. Sci. U.S.A.">
        <title>Regulatory changes in pterin and carotenoid genes underlie balanced color polymorphisms in the wall lizard.</title>
        <authorList>
            <person name="Andrade P."/>
            <person name="Pinho C."/>
            <person name="Perez I de Lanuza G."/>
            <person name="Afonso S."/>
            <person name="Brejcha J."/>
            <person name="Rubin C.J."/>
            <person name="Wallerman O."/>
            <person name="Pereira P."/>
            <person name="Sabatino S.J."/>
            <person name="Bellati A."/>
            <person name="Pellitteri-Rosa D."/>
            <person name="Bosakova Z."/>
            <person name="Bunikis I."/>
            <person name="Carretero M.A."/>
            <person name="Feiner N."/>
            <person name="Marsik P."/>
            <person name="Pauperio F."/>
            <person name="Salvi D."/>
            <person name="Soler L."/>
            <person name="While G.M."/>
            <person name="Uller T."/>
            <person name="Font E."/>
            <person name="Andersson L."/>
            <person name="Carneiro M."/>
        </authorList>
    </citation>
    <scope>NUCLEOTIDE SEQUENCE</scope>
</reference>
<dbReference type="GO" id="GO:1904717">
    <property type="term" value="P:regulation of AMPA glutamate receptor clustering"/>
    <property type="evidence" value="ECO:0007669"/>
    <property type="project" value="Ensembl"/>
</dbReference>
<dbReference type="GO" id="GO:0099634">
    <property type="term" value="C:postsynaptic specialization membrane"/>
    <property type="evidence" value="ECO:0007669"/>
    <property type="project" value="Ensembl"/>
</dbReference>
<evidence type="ECO:0000256" key="1">
    <source>
        <dbReference type="ARBA" id="ARBA00004370"/>
    </source>
</evidence>
<dbReference type="PANTHER" id="PTHR31774:SF2">
    <property type="entry name" value="PROTEIN SHISA-7"/>
    <property type="match status" value="1"/>
</dbReference>
<reference evidence="8" key="2">
    <citation type="submission" date="2025-08" db="UniProtKB">
        <authorList>
            <consortium name="Ensembl"/>
        </authorList>
    </citation>
    <scope>IDENTIFICATION</scope>
</reference>
<gene>
    <name evidence="8" type="primary">SHISA7</name>
</gene>
<dbReference type="GO" id="GO:0032281">
    <property type="term" value="C:AMPA glutamate receptor complex"/>
    <property type="evidence" value="ECO:0007669"/>
    <property type="project" value="TreeGrafter"/>
</dbReference>
<feature type="region of interest" description="Disordered" evidence="5">
    <location>
        <begin position="497"/>
        <end position="516"/>
    </location>
</feature>
<evidence type="ECO:0000256" key="3">
    <source>
        <dbReference type="ARBA" id="ARBA00022989"/>
    </source>
</evidence>
<feature type="compositionally biased region" description="Polar residues" evidence="5">
    <location>
        <begin position="455"/>
        <end position="464"/>
    </location>
</feature>
<keyword evidence="2 6" id="KW-0812">Transmembrane</keyword>
<dbReference type="GO" id="GO:1900273">
    <property type="term" value="P:positive regulation of long-term synaptic potentiation"/>
    <property type="evidence" value="ECO:0007669"/>
    <property type="project" value="Ensembl"/>
</dbReference>
<dbReference type="InterPro" id="IPR026910">
    <property type="entry name" value="Shisa"/>
</dbReference>
<dbReference type="GO" id="GO:0098985">
    <property type="term" value="C:asymmetric, glutamatergic, excitatory synapse"/>
    <property type="evidence" value="ECO:0007669"/>
    <property type="project" value="Ensembl"/>
</dbReference>
<sequence length="516" mass="57408">CITYIGIVSELVISLTLYLAYQRVSLLLTVMLYAALEALGGRTALAVIQAQHHTNQSWGLPNLLAHLKRLTSSSSNATTGTSRVRPSETCQGYYDVMGQYDAAFNCTTGGYRFCCGTCQYRFCCEDRSRRLEQGKCRDSPQWFATTLAGTATNGPDMPNGSKQTGNSTVYVICGVISFTLAVGVGLKFFFSKASRRPHGRELNVPRALVDILRHQAGGSSCSERNNSLVINSNFQDNGSARPPKNLYNTVKPSKSSHGKRGNWHVNHTPSHSTTKYNTLSCSRSFHNLSHLPPSYETAVKSELNRYSSLKRLAEKDLDEFYAKRRHLAELTRGTLPLHAMKMNYDTDAYSEKSHNPRRVMSQEHILSDGGGGGGSYRPSHYDYTIPRERVISHEHLLSRENLHSQERLLSPERLHQRTGPFQEMHLGHQKALSQTNVCASSTPMLEHHHVMMKNSHPTSNNSPKASAPWEGSTSQAATRRQGFAAKRQSTIDQVQFIPGHHPTQHLPTGSKNEVTV</sequence>
<dbReference type="GO" id="GO:0048172">
    <property type="term" value="P:regulation of short-term neuronal synaptic plasticity"/>
    <property type="evidence" value="ECO:0007669"/>
    <property type="project" value="TreeGrafter"/>
</dbReference>
<dbReference type="Ensembl" id="ENSPMRT00000034883.1">
    <property type="protein sequence ID" value="ENSPMRP00000032884.1"/>
    <property type="gene ID" value="ENSPMRG00000021307.1"/>
</dbReference>
<accession>A0A670KB92</accession>
<comment type="subcellular location">
    <subcellularLocation>
        <location evidence="1">Membrane</location>
    </subcellularLocation>
</comment>
<organism evidence="8 9">
    <name type="scientific">Podarcis muralis</name>
    <name type="common">Wall lizard</name>
    <name type="synonym">Lacerta muralis</name>
    <dbReference type="NCBI Taxonomy" id="64176"/>
    <lineage>
        <taxon>Eukaryota</taxon>
        <taxon>Metazoa</taxon>
        <taxon>Chordata</taxon>
        <taxon>Craniata</taxon>
        <taxon>Vertebrata</taxon>
        <taxon>Euteleostomi</taxon>
        <taxon>Lepidosauria</taxon>
        <taxon>Squamata</taxon>
        <taxon>Bifurcata</taxon>
        <taxon>Unidentata</taxon>
        <taxon>Episquamata</taxon>
        <taxon>Laterata</taxon>
        <taxon>Lacertibaenia</taxon>
        <taxon>Lacertidae</taxon>
        <taxon>Podarcis</taxon>
    </lineage>
</organism>
<evidence type="ECO:0000256" key="4">
    <source>
        <dbReference type="ARBA" id="ARBA00023136"/>
    </source>
</evidence>
<dbReference type="AlphaFoldDB" id="A0A670KB92"/>
<evidence type="ECO:0000256" key="2">
    <source>
        <dbReference type="ARBA" id="ARBA00022692"/>
    </source>
</evidence>
<feature type="transmembrane region" description="Helical" evidence="6">
    <location>
        <begin position="169"/>
        <end position="190"/>
    </location>
</feature>
<feature type="region of interest" description="Disordered" evidence="5">
    <location>
        <begin position="251"/>
        <end position="274"/>
    </location>
</feature>
<keyword evidence="9" id="KW-1185">Reference proteome</keyword>
<proteinExistence type="predicted"/>
<feature type="region of interest" description="Disordered" evidence="5">
    <location>
        <begin position="453"/>
        <end position="488"/>
    </location>
</feature>
<evidence type="ECO:0000256" key="5">
    <source>
        <dbReference type="SAM" id="MobiDB-lite"/>
    </source>
</evidence>